<protein>
    <submittedName>
        <fullName evidence="4">Peptidase</fullName>
    </submittedName>
</protein>
<proteinExistence type="predicted"/>
<evidence type="ECO:0000256" key="2">
    <source>
        <dbReference type="SAM" id="SignalP"/>
    </source>
</evidence>
<comment type="caution">
    <text evidence="4">The sequence shown here is derived from an EMBL/GenBank/DDBJ whole genome shotgun (WGS) entry which is preliminary data.</text>
</comment>
<accession>A0A369YL74</accession>
<evidence type="ECO:0000313" key="4">
    <source>
        <dbReference type="EMBL" id="RDE73980.1"/>
    </source>
</evidence>
<evidence type="ECO:0000313" key="5">
    <source>
        <dbReference type="Proteomes" id="UP000253872"/>
    </source>
</evidence>
<feature type="domain" description="PepSY" evidence="3">
    <location>
        <begin position="118"/>
        <end position="174"/>
    </location>
</feature>
<dbReference type="Pfam" id="PF03413">
    <property type="entry name" value="PepSY"/>
    <property type="match status" value="2"/>
</dbReference>
<organism evidence="4 5">
    <name type="scientific">Haemophilus sputorum</name>
    <dbReference type="NCBI Taxonomy" id="1078480"/>
    <lineage>
        <taxon>Bacteria</taxon>
        <taxon>Pseudomonadati</taxon>
        <taxon>Pseudomonadota</taxon>
        <taxon>Gammaproteobacteria</taxon>
        <taxon>Pasteurellales</taxon>
        <taxon>Pasteurellaceae</taxon>
        <taxon>Haemophilus</taxon>
    </lineage>
</organism>
<name>A0A369YL74_9PAST</name>
<feature type="region of interest" description="Disordered" evidence="1">
    <location>
        <begin position="172"/>
        <end position="245"/>
    </location>
</feature>
<feature type="signal peptide" evidence="2">
    <location>
        <begin position="1"/>
        <end position="27"/>
    </location>
</feature>
<keyword evidence="2" id="KW-0732">Signal</keyword>
<dbReference type="AlphaFoldDB" id="A0A369YL74"/>
<dbReference type="Gene3D" id="3.10.450.40">
    <property type="match status" value="2"/>
</dbReference>
<feature type="compositionally biased region" description="Basic and acidic residues" evidence="1">
    <location>
        <begin position="186"/>
        <end position="216"/>
    </location>
</feature>
<gene>
    <name evidence="4" type="ORF">DPV93_02145</name>
</gene>
<feature type="compositionally biased region" description="Polar residues" evidence="1">
    <location>
        <begin position="218"/>
        <end position="228"/>
    </location>
</feature>
<sequence>MKTTAKTVLSTLLASAVAFGTVNIAHAIPPEAQQALNKATISASQALSTAQAKVGNAAKVKALRFIQEKYGKGYFRIDFLDNQQIQIVDVDATSGEILGSESKAPKHLRVPAENTELKISLAQAIEIAENKTHAKVAEADFKGKADKSFYLIETANDGQTFVMAIDAQSGKTIDAPMPPHGMAGMSHDKGEHAHFGEHSRKGKHSNQDGHSRKGEYQNKGQHPHSMSQPPFEKPADKATSEATAQ</sequence>
<dbReference type="STRING" id="1035839.GCA_000238795_01655"/>
<feature type="domain" description="PepSY" evidence="3">
    <location>
        <begin position="41"/>
        <end position="101"/>
    </location>
</feature>
<evidence type="ECO:0000259" key="3">
    <source>
        <dbReference type="Pfam" id="PF03413"/>
    </source>
</evidence>
<dbReference type="EMBL" id="QEPN01000001">
    <property type="protein sequence ID" value="RDE73980.1"/>
    <property type="molecule type" value="Genomic_DNA"/>
</dbReference>
<dbReference type="Proteomes" id="UP000253872">
    <property type="component" value="Unassembled WGS sequence"/>
</dbReference>
<feature type="chain" id="PRO_5016934989" evidence="2">
    <location>
        <begin position="28"/>
        <end position="245"/>
    </location>
</feature>
<reference evidence="4 5" key="1">
    <citation type="submission" date="2018-05" db="EMBL/GenBank/DDBJ databases">
        <title>Draft Genome Sequences for a Diverse set of 7 Haemophilus Species.</title>
        <authorList>
            <person name="Nichols M."/>
            <person name="Topaz N."/>
            <person name="Wang X."/>
            <person name="Wang X."/>
            <person name="Boxrud D."/>
        </authorList>
    </citation>
    <scope>NUCLEOTIDE SEQUENCE [LARGE SCALE GENOMIC DNA]</scope>
    <source>
        <strain evidence="4 5">C2002001239</strain>
    </source>
</reference>
<evidence type="ECO:0000256" key="1">
    <source>
        <dbReference type="SAM" id="MobiDB-lite"/>
    </source>
</evidence>
<dbReference type="RefSeq" id="WP_111401813.1">
    <property type="nucleotide sequence ID" value="NZ_QEPN01000001.1"/>
</dbReference>
<dbReference type="InterPro" id="IPR025711">
    <property type="entry name" value="PepSY"/>
</dbReference>